<organism evidence="8 9">
    <name type="scientific">Heliomicrobium undosum</name>
    <dbReference type="NCBI Taxonomy" id="121734"/>
    <lineage>
        <taxon>Bacteria</taxon>
        <taxon>Bacillati</taxon>
        <taxon>Bacillota</taxon>
        <taxon>Clostridia</taxon>
        <taxon>Eubacteriales</taxon>
        <taxon>Heliobacteriaceae</taxon>
        <taxon>Heliomicrobium</taxon>
    </lineage>
</organism>
<dbReference type="OrthoDB" id="9804062at2"/>
<evidence type="ECO:0000313" key="8">
    <source>
        <dbReference type="EMBL" id="MZP30527.1"/>
    </source>
</evidence>
<dbReference type="EMBL" id="WXEY01000015">
    <property type="protein sequence ID" value="MZP30527.1"/>
    <property type="molecule type" value="Genomic_DNA"/>
</dbReference>
<dbReference type="Pfam" id="PF00004">
    <property type="entry name" value="AAA"/>
    <property type="match status" value="1"/>
</dbReference>
<dbReference type="Pfam" id="PF07724">
    <property type="entry name" value="AAA_2"/>
    <property type="match status" value="1"/>
</dbReference>
<feature type="binding site" evidence="5">
    <location>
        <position position="342"/>
    </location>
    <ligand>
        <name>ATP</name>
        <dbReference type="ChEBI" id="CHEBI:30616"/>
    </ligand>
</feature>
<dbReference type="CDD" id="cd19498">
    <property type="entry name" value="RecA-like_HslU"/>
    <property type="match status" value="1"/>
</dbReference>
<keyword evidence="8" id="KW-0645">Protease</keyword>
<evidence type="ECO:0000256" key="1">
    <source>
        <dbReference type="ARBA" id="ARBA00009771"/>
    </source>
</evidence>
<dbReference type="Gene3D" id="1.10.8.10">
    <property type="entry name" value="DNA helicase RuvA subunit, C-terminal domain"/>
    <property type="match status" value="2"/>
</dbReference>
<dbReference type="HAMAP" id="MF_00249">
    <property type="entry name" value="HslU"/>
    <property type="match status" value="1"/>
</dbReference>
<dbReference type="GO" id="GO:0036402">
    <property type="term" value="F:proteasome-activating activity"/>
    <property type="evidence" value="ECO:0007669"/>
    <property type="project" value="UniProtKB-UniRule"/>
</dbReference>
<dbReference type="InterPro" id="IPR050052">
    <property type="entry name" value="ATP-dep_Clp_protease_ClpX"/>
</dbReference>
<dbReference type="GO" id="GO:0009376">
    <property type="term" value="C:HslUV protease complex"/>
    <property type="evidence" value="ECO:0007669"/>
    <property type="project" value="UniProtKB-UniRule"/>
</dbReference>
<evidence type="ECO:0000259" key="7">
    <source>
        <dbReference type="SMART" id="SM01086"/>
    </source>
</evidence>
<protein>
    <recommendedName>
        <fullName evidence="5">ATP-dependent protease ATPase subunit HslU</fullName>
    </recommendedName>
    <alternativeName>
        <fullName evidence="5">Unfoldase HslU</fullName>
    </alternativeName>
</protein>
<comment type="similarity">
    <text evidence="1 5">Belongs to the ClpX chaperone family. HslU subfamily.</text>
</comment>
<dbReference type="GO" id="GO:0008233">
    <property type="term" value="F:peptidase activity"/>
    <property type="evidence" value="ECO:0007669"/>
    <property type="project" value="UniProtKB-KW"/>
</dbReference>
<feature type="domain" description="Clp ATPase C-terminal" evidence="7">
    <location>
        <begin position="356"/>
        <end position="450"/>
    </location>
</feature>
<keyword evidence="3 5" id="KW-0067">ATP-binding</keyword>
<keyword evidence="9" id="KW-1185">Reference proteome</keyword>
<evidence type="ECO:0000313" key="9">
    <source>
        <dbReference type="Proteomes" id="UP000463470"/>
    </source>
</evidence>
<feature type="binding site" evidence="5">
    <location>
        <position position="20"/>
    </location>
    <ligand>
        <name>ATP</name>
        <dbReference type="ChEBI" id="CHEBI:30616"/>
    </ligand>
</feature>
<keyword evidence="4 5" id="KW-0143">Chaperone</keyword>
<dbReference type="InterPro" id="IPR019489">
    <property type="entry name" value="Clp_ATPase_C"/>
</dbReference>
<dbReference type="SUPFAM" id="SSF52540">
    <property type="entry name" value="P-loop containing nucleoside triphosphate hydrolases"/>
    <property type="match status" value="1"/>
</dbReference>
<feature type="binding site" evidence="5">
    <location>
        <position position="414"/>
    </location>
    <ligand>
        <name>ATP</name>
        <dbReference type="ChEBI" id="CHEBI:30616"/>
    </ligand>
</feature>
<keyword evidence="2 5" id="KW-0547">Nucleotide-binding</keyword>
<dbReference type="NCBIfam" id="NF003544">
    <property type="entry name" value="PRK05201.1"/>
    <property type="match status" value="1"/>
</dbReference>
<feature type="binding site" evidence="5">
    <location>
        <begin position="62"/>
        <end position="67"/>
    </location>
    <ligand>
        <name>ATP</name>
        <dbReference type="ChEBI" id="CHEBI:30616"/>
    </ligand>
</feature>
<evidence type="ECO:0000256" key="4">
    <source>
        <dbReference type="ARBA" id="ARBA00023186"/>
    </source>
</evidence>
<dbReference type="InterPro" id="IPR003959">
    <property type="entry name" value="ATPase_AAA_core"/>
</dbReference>
<comment type="subcellular location">
    <subcellularLocation>
        <location evidence="5">Cytoplasm</location>
    </subcellularLocation>
</comment>
<feature type="binding site" evidence="5">
    <location>
        <position position="277"/>
    </location>
    <ligand>
        <name>ATP</name>
        <dbReference type="ChEBI" id="CHEBI:30616"/>
    </ligand>
</feature>
<dbReference type="PANTHER" id="PTHR48102:SF3">
    <property type="entry name" value="ATP-DEPENDENT PROTEASE ATPASE SUBUNIT HSLU"/>
    <property type="match status" value="1"/>
</dbReference>
<dbReference type="SMART" id="SM00382">
    <property type="entry name" value="AAA"/>
    <property type="match status" value="1"/>
</dbReference>
<dbReference type="InterPro" id="IPR003593">
    <property type="entry name" value="AAA+_ATPase"/>
</dbReference>
<dbReference type="NCBIfam" id="TIGR00390">
    <property type="entry name" value="hslU"/>
    <property type="match status" value="1"/>
</dbReference>
<comment type="function">
    <text evidence="5">ATPase subunit of a proteasome-like degradation complex; this subunit has chaperone activity. The binding of ATP and its subsequent hydrolysis by HslU are essential for unfolding of protein substrates subsequently hydrolyzed by HslV. HslU recognizes the N-terminal part of its protein substrates and unfolds these before they are guided to HslV for hydrolysis.</text>
</comment>
<keyword evidence="8" id="KW-0378">Hydrolase</keyword>
<accession>A0A845L1W5</accession>
<dbReference type="InterPro" id="IPR027417">
    <property type="entry name" value="P-loop_NTPase"/>
</dbReference>
<dbReference type="PANTHER" id="PTHR48102">
    <property type="entry name" value="ATP-DEPENDENT CLP PROTEASE ATP-BINDING SUBUNIT CLPX-LIKE, MITOCHONDRIAL-RELATED"/>
    <property type="match status" value="1"/>
</dbReference>
<dbReference type="Proteomes" id="UP000463470">
    <property type="component" value="Unassembled WGS sequence"/>
</dbReference>
<dbReference type="GO" id="GO:0043335">
    <property type="term" value="P:protein unfolding"/>
    <property type="evidence" value="ECO:0007669"/>
    <property type="project" value="UniProtKB-UniRule"/>
</dbReference>
<dbReference type="SMART" id="SM01086">
    <property type="entry name" value="ClpB_D2-small"/>
    <property type="match status" value="1"/>
</dbReference>
<comment type="subunit">
    <text evidence="5">A double ring-shaped homohexamer of HslV is capped on each side by a ring-shaped HslU homohexamer. The assembly of the HslU/HslV complex is dependent on binding of ATP.</text>
</comment>
<dbReference type="AlphaFoldDB" id="A0A845L1W5"/>
<keyword evidence="5" id="KW-0963">Cytoplasm</keyword>
<name>A0A845L1W5_9FIRM</name>
<evidence type="ECO:0000256" key="3">
    <source>
        <dbReference type="ARBA" id="ARBA00022840"/>
    </source>
</evidence>
<feature type="domain" description="AAA+ ATPase" evidence="6">
    <location>
        <begin position="51"/>
        <end position="353"/>
    </location>
</feature>
<dbReference type="RefSeq" id="WP_161259052.1">
    <property type="nucleotide sequence ID" value="NZ_WXEY01000015.1"/>
</dbReference>
<evidence type="ECO:0000259" key="6">
    <source>
        <dbReference type="SMART" id="SM00382"/>
    </source>
</evidence>
<gene>
    <name evidence="5 8" type="primary">hslU</name>
    <name evidence="8" type="ORF">GTO91_12460</name>
</gene>
<dbReference type="GO" id="GO:0016887">
    <property type="term" value="F:ATP hydrolysis activity"/>
    <property type="evidence" value="ECO:0007669"/>
    <property type="project" value="InterPro"/>
</dbReference>
<dbReference type="GO" id="GO:0005524">
    <property type="term" value="F:ATP binding"/>
    <property type="evidence" value="ECO:0007669"/>
    <property type="project" value="UniProtKB-UniRule"/>
</dbReference>
<reference evidence="8 9" key="1">
    <citation type="submission" date="2020-01" db="EMBL/GenBank/DDBJ databases">
        <title>Whole-genome sequence of Heliobacterium undosum DSM 13378.</title>
        <authorList>
            <person name="Kyndt J.A."/>
            <person name="Meyer T.E."/>
        </authorList>
    </citation>
    <scope>NUCLEOTIDE SEQUENCE [LARGE SCALE GENOMIC DNA]</scope>
    <source>
        <strain evidence="8 9">DSM 13378</strain>
    </source>
</reference>
<sequence>MTAVNLTPKHIVEELDRHIVGQQAAKKAVAIALRNRYRRQLLPENLRDEVTPKNILMIGPTGVGKTEIARRLARLVQAPFIKVEATKFTEVGYVGRDVESMVRDLVETAIRMVKAERMEEVKTRADQEAEERLVELLVPQPKAPKNMANPFEMLFGGGQANQPSPPSNDPELREKRAIIRQKLKRVELEDDWIEIEVDDNAMPLGDIFAGSGLDEMGANIQNMLGQIIPRGRKKRRVTVREARRILAVQEAQKLIDMDAVTREAVERAEQSGIIFLDEIDKIASREGGQGPDVSRGGVQRDILPIVEGSTVMTKYGPVKTDHVLFIAAGAFHVSKPSDLIPELQGRFPLRVELEALSQQDFQRILTEPEGSLLKQYVALLSTEAVELIFKEEAIEAIASIAYRVNAQTENIGARRLHTILEKVLEDVSFDAPDLLDKKVVIDKEYVESRLEGILQREDLSRYIL</sequence>
<evidence type="ECO:0000256" key="5">
    <source>
        <dbReference type="HAMAP-Rule" id="MF_00249"/>
    </source>
</evidence>
<comment type="caution">
    <text evidence="8">The sequence shown here is derived from an EMBL/GenBank/DDBJ whole genome shotgun (WGS) entry which is preliminary data.</text>
</comment>
<dbReference type="Gene3D" id="1.10.8.60">
    <property type="match status" value="1"/>
</dbReference>
<dbReference type="InterPro" id="IPR004491">
    <property type="entry name" value="HslU"/>
</dbReference>
<dbReference type="Gene3D" id="3.40.50.300">
    <property type="entry name" value="P-loop containing nucleotide triphosphate hydrolases"/>
    <property type="match status" value="2"/>
</dbReference>
<dbReference type="FunFam" id="3.40.50.300:FF:000220">
    <property type="entry name" value="ATP-dependent protease ATPase subunit HslU"/>
    <property type="match status" value="1"/>
</dbReference>
<evidence type="ECO:0000256" key="2">
    <source>
        <dbReference type="ARBA" id="ARBA00022741"/>
    </source>
</evidence>
<proteinExistence type="inferred from homology"/>